<reference evidence="1 2" key="1">
    <citation type="submission" date="2014-04" db="EMBL/GenBank/DDBJ databases">
        <title>Whole genome shotgun sequence of Geobacillus caldoxylosilyticus NBRC 107762.</title>
        <authorList>
            <person name="Hosoyama A."/>
            <person name="Hosoyama Y."/>
            <person name="Katano-Makiyama Y."/>
            <person name="Tsuchikane K."/>
            <person name="Ohji S."/>
            <person name="Ichikawa N."/>
            <person name="Yamazoe A."/>
            <person name="Fujita N."/>
        </authorList>
    </citation>
    <scope>NUCLEOTIDE SEQUENCE [LARGE SCALE GENOMIC DNA]</scope>
    <source>
        <strain evidence="1 2">NBRC 107762</strain>
    </source>
</reference>
<gene>
    <name evidence="1" type="ORF">GCA01S_004_00900</name>
</gene>
<evidence type="ECO:0000313" key="1">
    <source>
        <dbReference type="EMBL" id="GAJ38490.1"/>
    </source>
</evidence>
<dbReference type="SUPFAM" id="SSF53659">
    <property type="entry name" value="Isocitrate/Isopropylmalate dehydrogenase-like"/>
    <property type="match status" value="1"/>
</dbReference>
<dbReference type="Gene3D" id="3.40.718.10">
    <property type="entry name" value="Isopropylmalate Dehydrogenase"/>
    <property type="match status" value="1"/>
</dbReference>
<name>A0A023DAW6_9BACL</name>
<dbReference type="EMBL" id="BAWO01000004">
    <property type="protein sequence ID" value="GAJ38490.1"/>
    <property type="molecule type" value="Genomic_DNA"/>
</dbReference>
<proteinExistence type="predicted"/>
<dbReference type="AlphaFoldDB" id="A0A023DAW6"/>
<evidence type="ECO:0000313" key="2">
    <source>
        <dbReference type="Proteomes" id="UP000023561"/>
    </source>
</evidence>
<organism evidence="1 2">
    <name type="scientific">Parageobacillus caldoxylosilyticus NBRC 107762</name>
    <dbReference type="NCBI Taxonomy" id="1220594"/>
    <lineage>
        <taxon>Bacteria</taxon>
        <taxon>Bacillati</taxon>
        <taxon>Bacillota</taxon>
        <taxon>Bacilli</taxon>
        <taxon>Bacillales</taxon>
        <taxon>Anoxybacillaceae</taxon>
        <taxon>Saccharococcus</taxon>
    </lineage>
</organism>
<sequence length="47" mass="4982">MKQLEIAVIPGDGIGKEVVPAALDVLRTIADVHGGAALHLYRISMEL</sequence>
<accession>A0A023DAW6</accession>
<dbReference type="Proteomes" id="UP000023561">
    <property type="component" value="Unassembled WGS sequence"/>
</dbReference>
<protein>
    <submittedName>
        <fullName evidence="1">Uncharacterized protein</fullName>
    </submittedName>
</protein>
<comment type="caution">
    <text evidence="1">The sequence shown here is derived from an EMBL/GenBank/DDBJ whole genome shotgun (WGS) entry which is preliminary data.</text>
</comment>
<keyword evidence="2" id="KW-1185">Reference proteome</keyword>